<reference evidence="1 2" key="1">
    <citation type="submission" date="2018-02" db="EMBL/GenBank/DDBJ databases">
        <authorList>
            <person name="Cohen D.B."/>
            <person name="Kent A.D."/>
        </authorList>
    </citation>
    <scope>NUCLEOTIDE SEQUENCE [LARGE SCALE GENOMIC DNA]</scope>
    <source>
        <strain evidence="1 2">CCAP 1448/3</strain>
    </source>
</reference>
<comment type="caution">
    <text evidence="1">The sequence shown here is derived from an EMBL/GenBank/DDBJ whole genome shotgun (WGS) entry which is preliminary data.</text>
</comment>
<dbReference type="AlphaFoldDB" id="A0A2T1C2D3"/>
<dbReference type="EMBL" id="PVWJ01000063">
    <property type="protein sequence ID" value="PSB02364.1"/>
    <property type="molecule type" value="Genomic_DNA"/>
</dbReference>
<keyword evidence="2" id="KW-1185">Reference proteome</keyword>
<proteinExistence type="predicted"/>
<accession>A0A2T1C2D3</accession>
<sequence>MSDEIDDFEALKESALDKIQEFMNVAYDDQFSSLFTLSEIDELQTLADEAMKLFQILSDRSPSFSIEDDEDGN</sequence>
<name>A0A2T1C2D3_9CYAN</name>
<dbReference type="RefSeq" id="WP_106289200.1">
    <property type="nucleotide sequence ID" value="NZ_CAWNTC010000072.1"/>
</dbReference>
<gene>
    <name evidence="1" type="ORF">C7B64_13590</name>
</gene>
<organism evidence="1 2">
    <name type="scientific">Merismopedia glauca CCAP 1448/3</name>
    <dbReference type="NCBI Taxonomy" id="1296344"/>
    <lineage>
        <taxon>Bacteria</taxon>
        <taxon>Bacillati</taxon>
        <taxon>Cyanobacteriota</taxon>
        <taxon>Cyanophyceae</taxon>
        <taxon>Synechococcales</taxon>
        <taxon>Merismopediaceae</taxon>
        <taxon>Merismopedia</taxon>
    </lineage>
</organism>
<evidence type="ECO:0000313" key="2">
    <source>
        <dbReference type="Proteomes" id="UP000238762"/>
    </source>
</evidence>
<protein>
    <submittedName>
        <fullName evidence="1">Uncharacterized protein</fullName>
    </submittedName>
</protein>
<dbReference type="Proteomes" id="UP000238762">
    <property type="component" value="Unassembled WGS sequence"/>
</dbReference>
<evidence type="ECO:0000313" key="1">
    <source>
        <dbReference type="EMBL" id="PSB02364.1"/>
    </source>
</evidence>
<reference evidence="1 2" key="2">
    <citation type="submission" date="2018-03" db="EMBL/GenBank/DDBJ databases">
        <title>The ancient ancestry and fast evolution of plastids.</title>
        <authorList>
            <person name="Moore K.R."/>
            <person name="Magnabosco C."/>
            <person name="Momper L."/>
            <person name="Gold D.A."/>
            <person name="Bosak T."/>
            <person name="Fournier G.P."/>
        </authorList>
    </citation>
    <scope>NUCLEOTIDE SEQUENCE [LARGE SCALE GENOMIC DNA]</scope>
    <source>
        <strain evidence="1 2">CCAP 1448/3</strain>
    </source>
</reference>